<keyword evidence="7" id="KW-0732">Signal</keyword>
<dbReference type="InterPro" id="IPR041515">
    <property type="entry name" value="PPAF-2-like_Clip"/>
</dbReference>
<dbReference type="PANTHER" id="PTHR24258">
    <property type="entry name" value="SERINE PROTEASE-RELATED"/>
    <property type="match status" value="1"/>
</dbReference>
<dbReference type="PROSITE" id="PS00134">
    <property type="entry name" value="TRYPSIN_HIS"/>
    <property type="match status" value="1"/>
</dbReference>
<protein>
    <recommendedName>
        <fullName evidence="4">Phenoloxidase-activating factor 2</fullName>
    </recommendedName>
    <alternativeName>
        <fullName evidence="5">Prophenoloxidase-activating factor II</fullName>
    </alternativeName>
</protein>
<dbReference type="InterPro" id="IPR018114">
    <property type="entry name" value="TRYPSIN_HIS"/>
</dbReference>
<evidence type="ECO:0000256" key="7">
    <source>
        <dbReference type="SAM" id="SignalP"/>
    </source>
</evidence>
<evidence type="ECO:0000313" key="9">
    <source>
        <dbReference type="EMBL" id="AQS60673.1"/>
    </source>
</evidence>
<organism evidence="9">
    <name type="scientific">Sogatella furcifera</name>
    <name type="common">White-backed planthopper</name>
    <dbReference type="NCBI Taxonomy" id="113103"/>
    <lineage>
        <taxon>Eukaryota</taxon>
        <taxon>Metazoa</taxon>
        <taxon>Ecdysozoa</taxon>
        <taxon>Arthropoda</taxon>
        <taxon>Hexapoda</taxon>
        <taxon>Insecta</taxon>
        <taxon>Pterygota</taxon>
        <taxon>Neoptera</taxon>
        <taxon>Paraneoptera</taxon>
        <taxon>Hemiptera</taxon>
        <taxon>Auchenorrhyncha</taxon>
        <taxon>Fulgoroidea</taxon>
        <taxon>Delphacidae</taxon>
        <taxon>Delphacinae</taxon>
        <taxon>Sogatella</taxon>
    </lineage>
</organism>
<dbReference type="Pfam" id="PF18322">
    <property type="entry name" value="CLIP_1"/>
    <property type="match status" value="1"/>
</dbReference>
<evidence type="ECO:0000259" key="8">
    <source>
        <dbReference type="PROSITE" id="PS50240"/>
    </source>
</evidence>
<dbReference type="EMBL" id="KU764426">
    <property type="protein sequence ID" value="AQS60673.1"/>
    <property type="molecule type" value="mRNA"/>
</dbReference>
<evidence type="ECO:0000256" key="3">
    <source>
        <dbReference type="ARBA" id="ARBA00023157"/>
    </source>
</evidence>
<comment type="subcellular location">
    <subcellularLocation>
        <location evidence="1">Secreted</location>
    </subcellularLocation>
</comment>
<dbReference type="PRINTS" id="PR00722">
    <property type="entry name" value="CHYMOTRYPSIN"/>
</dbReference>
<dbReference type="PANTHER" id="PTHR24258:SF129">
    <property type="entry name" value="LP15124P-RELATED"/>
    <property type="match status" value="1"/>
</dbReference>
<keyword evidence="3" id="KW-1015">Disulfide bond</keyword>
<dbReference type="GO" id="GO:0005576">
    <property type="term" value="C:extracellular region"/>
    <property type="evidence" value="ECO:0007669"/>
    <property type="project" value="UniProtKB-SubCell"/>
</dbReference>
<dbReference type="GO" id="GO:0006508">
    <property type="term" value="P:proteolysis"/>
    <property type="evidence" value="ECO:0007669"/>
    <property type="project" value="InterPro"/>
</dbReference>
<dbReference type="FunFam" id="2.40.10.10:FF:000038">
    <property type="entry name" value="Serine protease"/>
    <property type="match status" value="1"/>
</dbReference>
<evidence type="ECO:0000256" key="1">
    <source>
        <dbReference type="ARBA" id="ARBA00004613"/>
    </source>
</evidence>
<sequence length="451" mass="48419">MFRLSLLAALMALALAVPRPQAPNLGQLSTDVFGPPPGTDQNNYNNNNGGGDSNNGGGDFNNGGGGFNNGGGSDNNGGGNFNNGGGDFNNGGGSFNNGGGDFSNPNSGGTGGSDGDFDGGASQCTCVPYFLCDNGTIITDGTNIIDIRGKPECSTALEVCCKAPLDKKSANVPPPIGRQDNCGHRNELGVGFRIKGDVNNEAQFGEFPWMVGVLLKDNEHFVYKCGGSLIHPQVVLTAAHCVIDQPADTIHARAGEWDTQTKNELYPHQQQVVRTVVVHEQYYRGGLFNDVALLYLENPFEFADNVDIVCLPQQDELSNSENCLASGWGKDKFEKEGNYQVILKKVELPMVEHHTCQDKLRTTRLGQYFKLHESFVCAGGIQGRDTCKGDGGSPLVCPVPGKKGKYMQSGIVAWGIGCGNSNPGVYVNVARFRHWIDSQMQNFNLQTEYNY</sequence>
<dbReference type="InterPro" id="IPR001254">
    <property type="entry name" value="Trypsin_dom"/>
</dbReference>
<name>A0A1S6J0X4_SOGFU</name>
<feature type="region of interest" description="Disordered" evidence="6">
    <location>
        <begin position="22"/>
        <end position="114"/>
    </location>
</feature>
<dbReference type="CDD" id="cd00190">
    <property type="entry name" value="Tryp_SPc"/>
    <property type="match status" value="1"/>
</dbReference>
<proteinExistence type="evidence at transcript level"/>
<evidence type="ECO:0000256" key="5">
    <source>
        <dbReference type="ARBA" id="ARBA00076468"/>
    </source>
</evidence>
<dbReference type="InterPro" id="IPR009003">
    <property type="entry name" value="Peptidase_S1_PA"/>
</dbReference>
<accession>A0A1S6J0X4</accession>
<dbReference type="InterPro" id="IPR001314">
    <property type="entry name" value="Peptidase_S1A"/>
</dbReference>
<dbReference type="Gene3D" id="2.40.10.10">
    <property type="entry name" value="Trypsin-like serine proteases"/>
    <property type="match status" value="2"/>
</dbReference>
<dbReference type="SMART" id="SM00020">
    <property type="entry name" value="Tryp_SPc"/>
    <property type="match status" value="1"/>
</dbReference>
<reference evidence="9" key="1">
    <citation type="journal article" date="2016" name="PLoS ONE">
        <title>Transcriptomic and Expression Analysis of the Salivary Glands in White-Backed Planthoppers, Sogatella furcifera.</title>
        <authorList>
            <person name="Li Z."/>
            <person name="An X.K."/>
            <person name="Liu Y.D."/>
            <person name="Hou M.L."/>
        </authorList>
    </citation>
    <scope>NUCLEOTIDE SEQUENCE</scope>
</reference>
<dbReference type="InterPro" id="IPR043504">
    <property type="entry name" value="Peptidase_S1_PA_chymotrypsin"/>
</dbReference>
<feature type="compositionally biased region" description="Gly residues" evidence="6">
    <location>
        <begin position="48"/>
        <end position="101"/>
    </location>
</feature>
<feature type="signal peptide" evidence="7">
    <location>
        <begin position="1"/>
        <end position="16"/>
    </location>
</feature>
<keyword evidence="2" id="KW-0964">Secreted</keyword>
<dbReference type="GO" id="GO:0004252">
    <property type="term" value="F:serine-type endopeptidase activity"/>
    <property type="evidence" value="ECO:0007669"/>
    <property type="project" value="InterPro"/>
</dbReference>
<evidence type="ECO:0000256" key="6">
    <source>
        <dbReference type="SAM" id="MobiDB-lite"/>
    </source>
</evidence>
<dbReference type="PROSITE" id="PS50240">
    <property type="entry name" value="TRYPSIN_DOM"/>
    <property type="match status" value="1"/>
</dbReference>
<dbReference type="Pfam" id="PF00089">
    <property type="entry name" value="Trypsin"/>
    <property type="match status" value="1"/>
</dbReference>
<evidence type="ECO:0000256" key="4">
    <source>
        <dbReference type="ARBA" id="ARBA00068096"/>
    </source>
</evidence>
<dbReference type="AlphaFoldDB" id="A0A1S6J0X4"/>
<feature type="chain" id="PRO_5010536635" description="Phenoloxidase-activating factor 2" evidence="7">
    <location>
        <begin position="17"/>
        <end position="451"/>
    </location>
</feature>
<feature type="domain" description="Peptidase S1" evidence="8">
    <location>
        <begin position="194"/>
        <end position="441"/>
    </location>
</feature>
<evidence type="ECO:0000256" key="2">
    <source>
        <dbReference type="ARBA" id="ARBA00022525"/>
    </source>
</evidence>
<dbReference type="SUPFAM" id="SSF50494">
    <property type="entry name" value="Trypsin-like serine proteases"/>
    <property type="match status" value="1"/>
</dbReference>